<dbReference type="NCBIfam" id="TIGR00614">
    <property type="entry name" value="recQ_fam"/>
    <property type="match status" value="1"/>
</dbReference>
<dbReference type="InterPro" id="IPR011545">
    <property type="entry name" value="DEAD/DEAH_box_helicase_dom"/>
</dbReference>
<dbReference type="InterPro" id="IPR027470">
    <property type="entry name" value="Cation_efflux_CTD"/>
</dbReference>
<dbReference type="Pfam" id="PF00271">
    <property type="entry name" value="Helicase_C"/>
    <property type="match status" value="1"/>
</dbReference>
<evidence type="ECO:0000313" key="26">
    <source>
        <dbReference type="EMBL" id="CAD7082842.1"/>
    </source>
</evidence>
<keyword evidence="27" id="KW-1185">Reference proteome</keyword>
<evidence type="ECO:0000256" key="18">
    <source>
        <dbReference type="ARBA" id="ARBA00034808"/>
    </source>
</evidence>
<evidence type="ECO:0000256" key="7">
    <source>
        <dbReference type="ARBA" id="ARBA00022741"/>
    </source>
</evidence>
<dbReference type="FunFam" id="3.40.50.300:FF:001084">
    <property type="entry name" value="RecQ like helicase 4"/>
    <property type="match status" value="1"/>
</dbReference>
<dbReference type="GO" id="GO:0008270">
    <property type="term" value="F:zinc ion binding"/>
    <property type="evidence" value="ECO:0007669"/>
    <property type="project" value="UniProtKB-KW"/>
</dbReference>
<keyword evidence="14 22" id="KW-0472">Membrane</keyword>
<dbReference type="PANTHER" id="PTHR45820:SF4">
    <property type="entry name" value="ZINC TRANSPORTER 63C, ISOFORM F"/>
    <property type="match status" value="1"/>
</dbReference>
<evidence type="ECO:0000313" key="27">
    <source>
        <dbReference type="Proteomes" id="UP000594454"/>
    </source>
</evidence>
<evidence type="ECO:0000259" key="23">
    <source>
        <dbReference type="PROSITE" id="PS50158"/>
    </source>
</evidence>
<name>A0A7R8ULN5_HERIL</name>
<dbReference type="SUPFAM" id="SSF161111">
    <property type="entry name" value="Cation efflux protein transmembrane domain-like"/>
    <property type="match status" value="1"/>
</dbReference>
<feature type="domain" description="Helicase ATP-binding" evidence="24">
    <location>
        <begin position="773"/>
        <end position="950"/>
    </location>
</feature>
<feature type="transmembrane region" description="Helical" evidence="22">
    <location>
        <begin position="1612"/>
        <end position="1632"/>
    </location>
</feature>
<dbReference type="GO" id="GO:0006882">
    <property type="term" value="P:intracellular zinc ion homeostasis"/>
    <property type="evidence" value="ECO:0007669"/>
    <property type="project" value="TreeGrafter"/>
</dbReference>
<dbReference type="SUPFAM" id="SSF52540">
    <property type="entry name" value="P-loop containing nucleoside triphosphate hydrolases"/>
    <property type="match status" value="1"/>
</dbReference>
<evidence type="ECO:0000256" key="17">
    <source>
        <dbReference type="ARBA" id="ARBA00034617"/>
    </source>
</evidence>
<dbReference type="PROSITE" id="PS50158">
    <property type="entry name" value="ZF_CCHC"/>
    <property type="match status" value="1"/>
</dbReference>
<feature type="transmembrane region" description="Helical" evidence="22">
    <location>
        <begin position="1571"/>
        <end position="1591"/>
    </location>
</feature>
<dbReference type="EC" id="5.6.2.4" evidence="18"/>
<dbReference type="Gene3D" id="1.20.1510.10">
    <property type="entry name" value="Cation efflux protein transmembrane domain"/>
    <property type="match status" value="1"/>
</dbReference>
<dbReference type="EMBL" id="LR899010">
    <property type="protein sequence ID" value="CAD7082842.1"/>
    <property type="molecule type" value="Genomic_DNA"/>
</dbReference>
<keyword evidence="20" id="KW-0479">Metal-binding</keyword>
<dbReference type="GO" id="GO:0006310">
    <property type="term" value="P:DNA recombination"/>
    <property type="evidence" value="ECO:0007669"/>
    <property type="project" value="InterPro"/>
</dbReference>
<dbReference type="InterPro" id="IPR014001">
    <property type="entry name" value="Helicase_ATP-bd"/>
</dbReference>
<dbReference type="OrthoDB" id="29444at2759"/>
<dbReference type="PROSITE" id="PS51194">
    <property type="entry name" value="HELICASE_CTER"/>
    <property type="match status" value="1"/>
</dbReference>
<dbReference type="FunFam" id="3.40.50.300:FF:000772">
    <property type="entry name" value="ATP-dependent DNA helicase Q4"/>
    <property type="match status" value="1"/>
</dbReference>
<evidence type="ECO:0000256" key="11">
    <source>
        <dbReference type="ARBA" id="ARBA00022840"/>
    </source>
</evidence>
<feature type="compositionally biased region" description="Basic residues" evidence="21">
    <location>
        <begin position="413"/>
        <end position="430"/>
    </location>
</feature>
<feature type="compositionally biased region" description="Polar residues" evidence="21">
    <location>
        <begin position="313"/>
        <end position="322"/>
    </location>
</feature>
<evidence type="ECO:0000256" key="13">
    <source>
        <dbReference type="ARBA" id="ARBA00023125"/>
    </source>
</evidence>
<dbReference type="InterPro" id="IPR058533">
    <property type="entry name" value="Cation_efflux_TM"/>
</dbReference>
<dbReference type="CDD" id="cd18794">
    <property type="entry name" value="SF2_C_RecQ"/>
    <property type="match status" value="1"/>
</dbReference>
<sequence>MDDPEMRRKYKKCKYVVKMWEKDFQRKHGTIPSKYDIHDAPRKIRDAYKLYFQLKKTLFEETASDIFSEDGFDPSLEISQDTSNASQHLPELPDMTQPLNVWGDEVSNKTVKTEERRKVSPPTLSLKTNLSAKLFSTGSFSKRNPRKSLSRTTSLPGKTISNLSFSSDAGKTVLPDLETILNEKSAQKATDPISTPKSIKDKTITNNLDRGWLNRHLSDSSLCGFNTVETPTTSASKFGLSNISAELFRHASSPAPVSDLSPVNEVKTVSLCNLSSNTQSPNSVTESKPSSVVTSPNGVLTSTENLKVPPPDNNNDSDSVIENSEDESPKRRFEIIRPALKRRKVEIENEDSCTPIVKSVPTKVATVEEDARPEDSPESPPKIKQKRKTVRKAKTNKEVSDDTEDETYELKPKAKKKASQKANARKSKKTVKTDSKPKTAKTGNLRKTPKRVAKSMTILPEEPSEDIAPDCIAFAVDTKQLTCLPSVNIKELDEAEQVVKRYISDIKEPSDSKMAIKKDLNPQLREISARDNLAAKVASGRANENFVRINLKKKVYARGKKHMTYSKYKKNIWKQKKAAALCGPEMDMRGCDGGILSCFKCGLPGHFAQRCPNKGDNLLSLESVEVDESPFPTLDEAEEMAKEKALAVHSKNIENLPPSSNKMIYRFSSEKENINKEVSDTETVDNDMDDEVMEPEVPNPPENHQVPTYIGHKIPQEFLEKAGLLENSNSNFEKGPLYQLKPNGEVIEPTKEVYDVLKMFGHKSFRKGQEKAIMRILSGVSTLVTLSTGSGKSLCYQLPAYLYSKKRKCITLVVSPLVSLMEDQVHGVPAFLNAQCLHTNQTPTQRQNVLEMIHRNEVDVLLVSPEAIVAGERSTGFGSILRSLPPVAFACIDEVHCVSQWSHNFRPSYLMICKVLKTKLGVRTILGLTATATFQTRESIIQHLNIPDGVDGIITDIPLPDNLFLSASKDEQRDYALVELLRSPRFAELQSIIVYCTRREECERVAGFIRTCFQDTRSTNSNTGKRKRINWCAEPYHAGMAASRRRTIQKAFMQNDLRIVVATVAFGMGINKADIRAVIHYNMPKTFESYVQEVGRAGRDGLPSHCHLFLDSKGSDQNELRRHIYANSIDRHVIRKLLQKVFVSCSCSKNIEKKEFVDEYAKEIEAVQMIDWDDDFSRATKTVRQRICPGHEIGIPVEKTVELLDIPQENISTLLCYLELDGRWSLRTLSNAYIMCKIISYGGPTQIKKAAKECPPLAMAIALEIKKGKFDETANIFEFSVIEIASAIGWNSGVVKYQLKNLEWTTVNDLPKRSTLTVNFYEVGFRIQSPGDFTDDELDEALDVLYNRSVHQEKTQLAQLQHVFEGLSSVAYNSYAQCAQSGWSGEPSERLKNIIRDYFKQDIALSVKPAEKIDTSHDDLIIHNVRDMINMYPENNFTGRSLARIFHGIQSPNYPALMWSRCKYWRAHFKIDFNHICTSADNANNWSNFFSSTDERFEKMGKYTGKKCRLLSMMWLTIFFFFVEIVVGYVTNSMALVADSFHMLGDIAALIISFLSIKMSPKKWSKNTFGWARAEVLGALVNAVFLVALCFSITIEACKRFIEEESIHEPKLLLIVGSIGLLVNVIGLLLLYEHGGHYGHSHGMRKLSQLPNTDDNENNSFMFRNDEPPLKKAHGHSHDSSQMNMRGAFLHVLSDALGSVIVIISALIVWKTEWKYRFYMDPALSIVLVALILHSVWPLLRESALILLQTVPTHIQVDAIQRRLLEKVDGVLAVHEFHVWQLAGDRIIASAHIRCRNLSEYMKIAEKVKEFFHNEGIHSTTIQPEFVELEGMNMSDGISSLNASGSQDCCALDCPTTDEGCVKATCCQNNNKTQMQSPSSSPYLCRQRNPNGRNGDDLESGSLLETTVTSVDPKTQTDDKVKVSV</sequence>
<dbReference type="InterPro" id="IPR027417">
    <property type="entry name" value="P-loop_NTPase"/>
</dbReference>
<dbReference type="CDD" id="cd18018">
    <property type="entry name" value="DEXHc_RecQ4-like"/>
    <property type="match status" value="1"/>
</dbReference>
<dbReference type="GO" id="GO:0003677">
    <property type="term" value="F:DNA binding"/>
    <property type="evidence" value="ECO:0007669"/>
    <property type="project" value="UniProtKB-KW"/>
</dbReference>
<accession>A0A7R8ULN5</accession>
<feature type="domain" description="Helicase C-terminal" evidence="25">
    <location>
        <begin position="972"/>
        <end position="1142"/>
    </location>
</feature>
<comment type="similarity">
    <text evidence="3">Belongs to the helicase family. RecQ subfamily.</text>
</comment>
<keyword evidence="15" id="KW-0413">Isomerase</keyword>
<keyword evidence="13" id="KW-0238">DNA-binding</keyword>
<feature type="transmembrane region" description="Helical" evidence="22">
    <location>
        <begin position="1688"/>
        <end position="1710"/>
    </location>
</feature>
<dbReference type="SMART" id="SM00343">
    <property type="entry name" value="ZnF_C2HC"/>
    <property type="match status" value="1"/>
</dbReference>
<dbReference type="InParanoid" id="A0A7R8ULN5"/>
<evidence type="ECO:0000256" key="4">
    <source>
        <dbReference type="ARBA" id="ARBA00008873"/>
    </source>
</evidence>
<evidence type="ECO:0000256" key="21">
    <source>
        <dbReference type="SAM" id="MobiDB-lite"/>
    </source>
</evidence>
<evidence type="ECO:0000259" key="25">
    <source>
        <dbReference type="PROSITE" id="PS51194"/>
    </source>
</evidence>
<evidence type="ECO:0000256" key="6">
    <source>
        <dbReference type="ARBA" id="ARBA00022692"/>
    </source>
</evidence>
<comment type="catalytic activity">
    <reaction evidence="19">
        <text>ATP + H2O = ADP + phosphate + H(+)</text>
        <dbReference type="Rhea" id="RHEA:13065"/>
        <dbReference type="ChEBI" id="CHEBI:15377"/>
        <dbReference type="ChEBI" id="CHEBI:15378"/>
        <dbReference type="ChEBI" id="CHEBI:30616"/>
        <dbReference type="ChEBI" id="CHEBI:43474"/>
        <dbReference type="ChEBI" id="CHEBI:456216"/>
    </reaction>
</comment>
<dbReference type="Gene3D" id="3.40.50.300">
    <property type="entry name" value="P-loop containing nucleotide triphosphate hydrolases"/>
    <property type="match status" value="2"/>
</dbReference>
<dbReference type="SMART" id="SM00487">
    <property type="entry name" value="DEXDc"/>
    <property type="match status" value="1"/>
</dbReference>
<evidence type="ECO:0000256" key="8">
    <source>
        <dbReference type="ARBA" id="ARBA00022801"/>
    </source>
</evidence>
<dbReference type="PROSITE" id="PS51192">
    <property type="entry name" value="HELICASE_ATP_BIND_1"/>
    <property type="match status" value="1"/>
</dbReference>
<dbReference type="Gene3D" id="1.10.10.1460">
    <property type="match status" value="1"/>
</dbReference>
<keyword evidence="9" id="KW-0347">Helicase</keyword>
<feature type="transmembrane region" description="Helical" evidence="22">
    <location>
        <begin position="1510"/>
        <end position="1529"/>
    </location>
</feature>
<dbReference type="InterPro" id="IPR027469">
    <property type="entry name" value="Cation_efflux_TMD_sf"/>
</dbReference>
<keyword evidence="11" id="KW-0067">ATP-binding</keyword>
<keyword evidence="20" id="KW-0863">Zinc-finger</keyword>
<keyword evidence="8" id="KW-0378">Hydrolase</keyword>
<dbReference type="InterPro" id="IPR001650">
    <property type="entry name" value="Helicase_C-like"/>
</dbReference>
<dbReference type="SUPFAM" id="SSF57756">
    <property type="entry name" value="Retrovirus zinc finger-like domains"/>
    <property type="match status" value="1"/>
</dbReference>
<evidence type="ECO:0000256" key="19">
    <source>
        <dbReference type="ARBA" id="ARBA00049360"/>
    </source>
</evidence>
<dbReference type="CDD" id="cd22289">
    <property type="entry name" value="RecQL4_SLD2_NTD"/>
    <property type="match status" value="1"/>
</dbReference>
<proteinExistence type="inferred from homology"/>
<evidence type="ECO:0000256" key="12">
    <source>
        <dbReference type="ARBA" id="ARBA00022989"/>
    </source>
</evidence>
<feature type="compositionally biased region" description="Basic residues" evidence="21">
    <location>
        <begin position="383"/>
        <end position="394"/>
    </location>
</feature>
<dbReference type="NCBIfam" id="TIGR01297">
    <property type="entry name" value="CDF"/>
    <property type="match status" value="1"/>
</dbReference>
<dbReference type="SMART" id="SM00490">
    <property type="entry name" value="HELICc"/>
    <property type="match status" value="1"/>
</dbReference>
<evidence type="ECO:0000259" key="24">
    <source>
        <dbReference type="PROSITE" id="PS51192"/>
    </source>
</evidence>
<feature type="compositionally biased region" description="Polar residues" evidence="21">
    <location>
        <begin position="1872"/>
        <end position="1892"/>
    </location>
</feature>
<evidence type="ECO:0000256" key="20">
    <source>
        <dbReference type="PROSITE-ProRule" id="PRU00047"/>
    </source>
</evidence>
<protein>
    <recommendedName>
        <fullName evidence="18">DNA 3'-5' helicase</fullName>
        <ecNumber evidence="18">5.6.2.4</ecNumber>
    </recommendedName>
</protein>
<keyword evidence="6 22" id="KW-0812">Transmembrane</keyword>
<dbReference type="Pfam" id="PF01545">
    <property type="entry name" value="Cation_efflux"/>
    <property type="match status" value="1"/>
</dbReference>
<dbReference type="Gene3D" id="4.10.60.10">
    <property type="entry name" value="Zinc finger, CCHC-type"/>
    <property type="match status" value="1"/>
</dbReference>
<organism evidence="26 27">
    <name type="scientific">Hermetia illucens</name>
    <name type="common">Black soldier fly</name>
    <dbReference type="NCBI Taxonomy" id="343691"/>
    <lineage>
        <taxon>Eukaryota</taxon>
        <taxon>Metazoa</taxon>
        <taxon>Ecdysozoa</taxon>
        <taxon>Arthropoda</taxon>
        <taxon>Hexapoda</taxon>
        <taxon>Insecta</taxon>
        <taxon>Pterygota</taxon>
        <taxon>Neoptera</taxon>
        <taxon>Endopterygota</taxon>
        <taxon>Diptera</taxon>
        <taxon>Brachycera</taxon>
        <taxon>Stratiomyomorpha</taxon>
        <taxon>Stratiomyidae</taxon>
        <taxon>Hermetiinae</taxon>
        <taxon>Hermetia</taxon>
    </lineage>
</organism>
<keyword evidence="12 22" id="KW-1133">Transmembrane helix</keyword>
<evidence type="ECO:0000256" key="22">
    <source>
        <dbReference type="SAM" id="Phobius"/>
    </source>
</evidence>
<dbReference type="GO" id="GO:0043138">
    <property type="term" value="F:3'-5' DNA helicase activity"/>
    <property type="evidence" value="ECO:0007669"/>
    <property type="project" value="UniProtKB-EC"/>
</dbReference>
<keyword evidence="7" id="KW-0547">Nucleotide-binding</keyword>
<evidence type="ECO:0000256" key="2">
    <source>
        <dbReference type="ARBA" id="ARBA00004141"/>
    </source>
</evidence>
<evidence type="ECO:0000256" key="16">
    <source>
        <dbReference type="ARBA" id="ARBA00023242"/>
    </source>
</evidence>
<comment type="similarity">
    <text evidence="4">Belongs to the cation diffusion facilitator (CDF) transporter (TC 2.A.4) family. SLC30A subfamily.</text>
</comment>
<reference evidence="26 27" key="1">
    <citation type="submission" date="2020-11" db="EMBL/GenBank/DDBJ databases">
        <authorList>
            <person name="Wallbank WR R."/>
            <person name="Pardo Diaz C."/>
            <person name="Kozak K."/>
            <person name="Martin S."/>
            <person name="Jiggins C."/>
            <person name="Moest M."/>
            <person name="Warren A I."/>
            <person name="Generalovic N T."/>
            <person name="Byers J.R.P. K."/>
            <person name="Montejo-Kovacevich G."/>
            <person name="Yen C E."/>
        </authorList>
    </citation>
    <scope>NUCLEOTIDE SEQUENCE [LARGE SCALE GENOMIC DNA]</scope>
</reference>
<gene>
    <name evidence="26" type="ORF">HERILL_LOCUS5847</name>
</gene>
<dbReference type="GO" id="GO:0005634">
    <property type="term" value="C:nucleus"/>
    <property type="evidence" value="ECO:0007669"/>
    <property type="project" value="UniProtKB-SubCell"/>
</dbReference>
<dbReference type="GO" id="GO:0016020">
    <property type="term" value="C:membrane"/>
    <property type="evidence" value="ECO:0007669"/>
    <property type="project" value="UniProtKB-SubCell"/>
</dbReference>
<evidence type="ECO:0000256" key="3">
    <source>
        <dbReference type="ARBA" id="ARBA00005446"/>
    </source>
</evidence>
<feature type="transmembrane region" description="Helical" evidence="22">
    <location>
        <begin position="1722"/>
        <end position="1740"/>
    </location>
</feature>
<feature type="transmembrane region" description="Helical" evidence="22">
    <location>
        <begin position="1541"/>
        <end position="1559"/>
    </location>
</feature>
<dbReference type="GO" id="GO:0016787">
    <property type="term" value="F:hydrolase activity"/>
    <property type="evidence" value="ECO:0007669"/>
    <property type="project" value="UniProtKB-KW"/>
</dbReference>
<keyword evidence="5" id="KW-0813">Transport</keyword>
<dbReference type="InterPro" id="IPR001878">
    <property type="entry name" value="Znf_CCHC"/>
</dbReference>
<dbReference type="SMR" id="A0A7R8ULN5"/>
<dbReference type="Proteomes" id="UP000594454">
    <property type="component" value="Chromosome 2"/>
</dbReference>
<dbReference type="InterPro" id="IPR004589">
    <property type="entry name" value="DNA_helicase_ATP-dep_RecQ"/>
</dbReference>
<dbReference type="GO" id="GO:0005524">
    <property type="term" value="F:ATP binding"/>
    <property type="evidence" value="ECO:0007669"/>
    <property type="project" value="UniProtKB-KW"/>
</dbReference>
<evidence type="ECO:0000256" key="15">
    <source>
        <dbReference type="ARBA" id="ARBA00023235"/>
    </source>
</evidence>
<feature type="domain" description="CCHC-type" evidence="23">
    <location>
        <begin position="598"/>
        <end position="613"/>
    </location>
</feature>
<keyword evidence="10" id="KW-0862">Zinc</keyword>
<dbReference type="PANTHER" id="PTHR45820">
    <property type="entry name" value="FI23527P1"/>
    <property type="match status" value="1"/>
</dbReference>
<evidence type="ECO:0000256" key="14">
    <source>
        <dbReference type="ARBA" id="ARBA00023136"/>
    </source>
</evidence>
<dbReference type="InterPro" id="IPR036875">
    <property type="entry name" value="Znf_CCHC_sf"/>
</dbReference>
<dbReference type="Pfam" id="PF00270">
    <property type="entry name" value="DEAD"/>
    <property type="match status" value="1"/>
</dbReference>
<dbReference type="InterPro" id="IPR002524">
    <property type="entry name" value="Cation_efflux"/>
</dbReference>
<dbReference type="FunCoup" id="A0A7R8ULN5">
    <property type="interactions" value="698"/>
</dbReference>
<feature type="region of interest" description="Disordered" evidence="21">
    <location>
        <begin position="363"/>
        <end position="451"/>
    </location>
</feature>
<comment type="subcellular location">
    <subcellularLocation>
        <location evidence="2">Membrane</location>
        <topology evidence="2">Multi-pass membrane protein</topology>
    </subcellularLocation>
    <subcellularLocation>
        <location evidence="1">Nucleus</location>
    </subcellularLocation>
</comment>
<evidence type="ECO:0000256" key="5">
    <source>
        <dbReference type="ARBA" id="ARBA00022448"/>
    </source>
</evidence>
<dbReference type="GO" id="GO:0010312">
    <property type="term" value="P:detoxification of zinc ion"/>
    <property type="evidence" value="ECO:0007669"/>
    <property type="project" value="TreeGrafter"/>
</dbReference>
<keyword evidence="16" id="KW-0539">Nucleus</keyword>
<feature type="compositionally biased region" description="Polar residues" evidence="21">
    <location>
        <begin position="274"/>
        <end position="305"/>
    </location>
</feature>
<dbReference type="Pfam" id="PF16916">
    <property type="entry name" value="ZT_dimer"/>
    <property type="match status" value="1"/>
</dbReference>
<evidence type="ECO:0000256" key="1">
    <source>
        <dbReference type="ARBA" id="ARBA00004123"/>
    </source>
</evidence>
<comment type="catalytic activity">
    <reaction evidence="17">
        <text>Couples ATP hydrolysis with the unwinding of duplex DNA by translocating in the 3'-5' direction.</text>
        <dbReference type="EC" id="5.6.2.4"/>
    </reaction>
</comment>
<evidence type="ECO:0000256" key="9">
    <source>
        <dbReference type="ARBA" id="ARBA00022806"/>
    </source>
</evidence>
<feature type="region of interest" description="Disordered" evidence="21">
    <location>
        <begin position="274"/>
        <end position="333"/>
    </location>
</feature>
<feature type="region of interest" description="Disordered" evidence="21">
    <location>
        <begin position="1872"/>
        <end position="1900"/>
    </location>
</feature>
<dbReference type="GO" id="GO:0005385">
    <property type="term" value="F:zinc ion transmembrane transporter activity"/>
    <property type="evidence" value="ECO:0007669"/>
    <property type="project" value="TreeGrafter"/>
</dbReference>
<evidence type="ECO:0000256" key="10">
    <source>
        <dbReference type="ARBA" id="ARBA00022833"/>
    </source>
</evidence>